<evidence type="ECO:0000256" key="9">
    <source>
        <dbReference type="ARBA" id="ARBA00073477"/>
    </source>
</evidence>
<dbReference type="FunFam" id="3.10.20.90:FF:000132">
    <property type="entry name" value="Ras association domain-containing protein 7"/>
    <property type="match status" value="1"/>
</dbReference>
<evidence type="ECO:0000256" key="6">
    <source>
        <dbReference type="ARBA" id="ARBA00023212"/>
    </source>
</evidence>
<dbReference type="GO" id="GO:0007165">
    <property type="term" value="P:signal transduction"/>
    <property type="evidence" value="ECO:0007669"/>
    <property type="project" value="InterPro"/>
</dbReference>
<feature type="compositionally biased region" description="Low complexity" evidence="11">
    <location>
        <begin position="9"/>
        <end position="23"/>
    </location>
</feature>
<name>A0AAX6QZ18_HETGA</name>
<dbReference type="SMART" id="SM00314">
    <property type="entry name" value="RA"/>
    <property type="match status" value="1"/>
</dbReference>
<dbReference type="GO" id="GO:0006915">
    <property type="term" value="P:apoptotic process"/>
    <property type="evidence" value="ECO:0007669"/>
    <property type="project" value="UniProtKB-KW"/>
</dbReference>
<keyword evidence="4" id="KW-0832">Ubl conjugation</keyword>
<evidence type="ECO:0000256" key="8">
    <source>
        <dbReference type="ARBA" id="ARBA00062530"/>
    </source>
</evidence>
<dbReference type="PROSITE" id="PS50200">
    <property type="entry name" value="RA"/>
    <property type="match status" value="1"/>
</dbReference>
<feature type="region of interest" description="Disordered" evidence="11">
    <location>
        <begin position="1"/>
        <end position="29"/>
    </location>
</feature>
<dbReference type="Gene3D" id="3.10.20.90">
    <property type="entry name" value="Phosphatidylinositol 3-kinase Catalytic Subunit, Chain A, domain 1"/>
    <property type="match status" value="1"/>
</dbReference>
<dbReference type="AlphaFoldDB" id="A0AAX6QZ18"/>
<evidence type="ECO:0000313" key="14">
    <source>
        <dbReference type="RefSeq" id="XP_012930017.2"/>
    </source>
</evidence>
<dbReference type="Proteomes" id="UP000694906">
    <property type="component" value="Unplaced"/>
</dbReference>
<organism evidence="13 14">
    <name type="scientific">Heterocephalus glaber</name>
    <name type="common">Naked mole rat</name>
    <dbReference type="NCBI Taxonomy" id="10181"/>
    <lineage>
        <taxon>Eukaryota</taxon>
        <taxon>Metazoa</taxon>
        <taxon>Chordata</taxon>
        <taxon>Craniata</taxon>
        <taxon>Vertebrata</taxon>
        <taxon>Euteleostomi</taxon>
        <taxon>Mammalia</taxon>
        <taxon>Eutheria</taxon>
        <taxon>Euarchontoglires</taxon>
        <taxon>Glires</taxon>
        <taxon>Rodentia</taxon>
        <taxon>Hystricomorpha</taxon>
        <taxon>Bathyergidae</taxon>
        <taxon>Heterocephalus</taxon>
    </lineage>
</organism>
<feature type="compositionally biased region" description="Pro residues" evidence="11">
    <location>
        <begin position="341"/>
        <end position="350"/>
    </location>
</feature>
<feature type="coiled-coil region" evidence="10">
    <location>
        <begin position="297"/>
        <end position="331"/>
    </location>
</feature>
<evidence type="ECO:0000256" key="7">
    <source>
        <dbReference type="ARBA" id="ARBA00055595"/>
    </source>
</evidence>
<dbReference type="RefSeq" id="XP_012930017.2">
    <property type="nucleotide sequence ID" value="XM_013074563.2"/>
</dbReference>
<evidence type="ECO:0000259" key="12">
    <source>
        <dbReference type="PROSITE" id="PS50200"/>
    </source>
</evidence>
<feature type="coiled-coil region" evidence="10">
    <location>
        <begin position="238"/>
        <end position="265"/>
    </location>
</feature>
<proteinExistence type="predicted"/>
<evidence type="ECO:0000256" key="10">
    <source>
        <dbReference type="SAM" id="Coils"/>
    </source>
</evidence>
<comment type="subcellular location">
    <subcellularLocation>
        <location evidence="1">Cytoplasm</location>
        <location evidence="1">Cytoskeleton</location>
        <location evidence="1">Microtubule organizing center</location>
        <location evidence="1">Centrosome</location>
    </subcellularLocation>
</comment>
<dbReference type="Pfam" id="PF00788">
    <property type="entry name" value="RA"/>
    <property type="match status" value="1"/>
</dbReference>
<feature type="region of interest" description="Disordered" evidence="11">
    <location>
        <begin position="338"/>
        <end position="393"/>
    </location>
</feature>
<sequence length="393" mass="42628">MRRQGRGAPGAAAAGCRGAGAPRIEGQRPSRTGMVLGLSTMELKVWVDGIQRVVCGVSEQTTCQEVVIALAQAIGQTGRFVLVQRLKEKERQLLPQECPVGAQATFGQFANDVQFVLRRTGPSLAERLSSDSCPPLEQCPVRASLPSKPWATPGHESHRALTFSLGCPRLAPSSSPSEPPAPVAPNLGCFEDLQGMELRVQRNAEELGHEDFWEQELRREEAREREGQARLQALSAATAEHAARLQALDAQARTLEAELLLAAEAPGPPSTTASATEHLRQDLAVQEQQSTEVQSSLALVSRALEAAERTLQAQVQELQELNRELRQCNLQQFILQTGAALPPPPQPDRAPPGTQESLLPSAEEDTFQGDPQQPIPVPTLSLEVATMRQSSWR</sequence>
<keyword evidence="2" id="KW-0963">Cytoplasm</keyword>
<keyword evidence="3" id="KW-0053">Apoptosis</keyword>
<dbReference type="GO" id="GO:0005813">
    <property type="term" value="C:centrosome"/>
    <property type="evidence" value="ECO:0007669"/>
    <property type="project" value="UniProtKB-SubCell"/>
</dbReference>
<keyword evidence="13" id="KW-1185">Reference proteome</keyword>
<dbReference type="PANTHER" id="PTHR15286">
    <property type="entry name" value="RAS-ASSOCIATING DOMAIN CONTAINING PROTEIN"/>
    <property type="match status" value="1"/>
</dbReference>
<protein>
    <recommendedName>
        <fullName evidence="9">Ras association domain-containing protein 7</fullName>
    </recommendedName>
</protein>
<evidence type="ECO:0000256" key="3">
    <source>
        <dbReference type="ARBA" id="ARBA00022703"/>
    </source>
</evidence>
<dbReference type="PANTHER" id="PTHR15286:SF11">
    <property type="entry name" value="RAS ASSOCIATION DOMAIN-CONTAINING PROTEIN 7"/>
    <property type="match status" value="1"/>
</dbReference>
<dbReference type="InterPro" id="IPR000159">
    <property type="entry name" value="RA_dom"/>
</dbReference>
<comment type="function">
    <text evidence="7">Negatively regulates stress-induced JNK activation and apoptosis by promoting MAP2K7 phosphorylation and inhibiting its ability to activate JNK. Following prolonged stress, anti-apoptotic effect stops because of degradation of RASSF7 protein via the ubiquitin-proteasome pathway. Required for the activation of AURKB and chromosomal congression during mitosis where it stimulates microtubule polymerization.</text>
</comment>
<evidence type="ECO:0000256" key="11">
    <source>
        <dbReference type="SAM" id="MobiDB-lite"/>
    </source>
</evidence>
<accession>A0AAX6QZ18</accession>
<evidence type="ECO:0000256" key="5">
    <source>
        <dbReference type="ARBA" id="ARBA00023054"/>
    </source>
</evidence>
<dbReference type="GeneID" id="101713952"/>
<evidence type="ECO:0000256" key="2">
    <source>
        <dbReference type="ARBA" id="ARBA00022490"/>
    </source>
</evidence>
<evidence type="ECO:0000256" key="1">
    <source>
        <dbReference type="ARBA" id="ARBA00004300"/>
    </source>
</evidence>
<evidence type="ECO:0000313" key="13">
    <source>
        <dbReference type="Proteomes" id="UP000694906"/>
    </source>
</evidence>
<dbReference type="SUPFAM" id="SSF54236">
    <property type="entry name" value="Ubiquitin-like"/>
    <property type="match status" value="1"/>
</dbReference>
<feature type="domain" description="Ras-associating" evidence="12">
    <location>
        <begin position="39"/>
        <end position="122"/>
    </location>
</feature>
<dbReference type="KEGG" id="hgl:101713952"/>
<dbReference type="InterPro" id="IPR029071">
    <property type="entry name" value="Ubiquitin-like_domsf"/>
</dbReference>
<comment type="subunit">
    <text evidence="8">Interacts with MAP2K7 and GTP-bound NRAS.</text>
</comment>
<reference evidence="14" key="1">
    <citation type="submission" date="2025-08" db="UniProtKB">
        <authorList>
            <consortium name="RefSeq"/>
        </authorList>
    </citation>
    <scope>IDENTIFICATION</scope>
</reference>
<dbReference type="InterPro" id="IPR033593">
    <property type="entry name" value="N-RASSF"/>
</dbReference>
<keyword evidence="6" id="KW-0206">Cytoskeleton</keyword>
<gene>
    <name evidence="14" type="primary">Rassf7</name>
</gene>
<evidence type="ECO:0000256" key="4">
    <source>
        <dbReference type="ARBA" id="ARBA00022843"/>
    </source>
</evidence>
<keyword evidence="5 10" id="KW-0175">Coiled coil</keyword>
<dbReference type="CTD" id="8045"/>